<organism evidence="2 3">
    <name type="scientific">Bradyrhizobium elkanii</name>
    <dbReference type="NCBI Taxonomy" id="29448"/>
    <lineage>
        <taxon>Bacteria</taxon>
        <taxon>Pseudomonadati</taxon>
        <taxon>Pseudomonadota</taxon>
        <taxon>Alphaproteobacteria</taxon>
        <taxon>Hyphomicrobiales</taxon>
        <taxon>Nitrobacteraceae</taxon>
        <taxon>Bradyrhizobium</taxon>
    </lineage>
</organism>
<reference evidence="2 3" key="1">
    <citation type="submission" date="2024-07" db="EMBL/GenBank/DDBJ databases">
        <title>Genomic Encyclopedia of Type Strains, Phase V (KMG-V): Genome sequencing to study the core and pangenomes of soil and plant-associated prokaryotes.</title>
        <authorList>
            <person name="Whitman W."/>
        </authorList>
    </citation>
    <scope>NUCLEOTIDE SEQUENCE [LARGE SCALE GENOMIC DNA]</scope>
    <source>
        <strain evidence="2 3">USDA 415</strain>
    </source>
</reference>
<keyword evidence="3" id="KW-1185">Reference proteome</keyword>
<protein>
    <submittedName>
        <fullName evidence="2">Uncharacterized protein</fullName>
    </submittedName>
</protein>
<sequence length="63" mass="7163">MPIQPVHRVHDEAAQISKQTAFVRELIAKAAELLKLPPPDTFLDRKTHDPFPQEESQYGNPQS</sequence>
<accession>A0ABV4F9V2</accession>
<dbReference type="Proteomes" id="UP001565471">
    <property type="component" value="Unassembled WGS sequence"/>
</dbReference>
<feature type="region of interest" description="Disordered" evidence="1">
    <location>
        <begin position="38"/>
        <end position="63"/>
    </location>
</feature>
<name>A0ABV4F9V2_BRAEL</name>
<proteinExistence type="predicted"/>
<feature type="compositionally biased region" description="Basic and acidic residues" evidence="1">
    <location>
        <begin position="42"/>
        <end position="51"/>
    </location>
</feature>
<dbReference type="EMBL" id="JBGBZA010000002">
    <property type="protein sequence ID" value="MEY9320249.1"/>
    <property type="molecule type" value="Genomic_DNA"/>
</dbReference>
<gene>
    <name evidence="2" type="ORF">ABIF29_007048</name>
</gene>
<dbReference type="GeneID" id="92951829"/>
<evidence type="ECO:0000256" key="1">
    <source>
        <dbReference type="SAM" id="MobiDB-lite"/>
    </source>
</evidence>
<evidence type="ECO:0000313" key="2">
    <source>
        <dbReference type="EMBL" id="MEY9320249.1"/>
    </source>
</evidence>
<feature type="compositionally biased region" description="Polar residues" evidence="1">
    <location>
        <begin position="54"/>
        <end position="63"/>
    </location>
</feature>
<evidence type="ECO:0000313" key="3">
    <source>
        <dbReference type="Proteomes" id="UP001565471"/>
    </source>
</evidence>
<dbReference type="RefSeq" id="WP_075969235.1">
    <property type="nucleotide sequence ID" value="NZ_BJNL01000031.1"/>
</dbReference>
<comment type="caution">
    <text evidence="2">The sequence shown here is derived from an EMBL/GenBank/DDBJ whole genome shotgun (WGS) entry which is preliminary data.</text>
</comment>